<keyword evidence="4" id="KW-1133">Transmembrane helix</keyword>
<evidence type="ECO:0000256" key="2">
    <source>
        <dbReference type="ARBA" id="ARBA00009671"/>
    </source>
</evidence>
<gene>
    <name evidence="10" type="primary">LOC111088792</name>
</gene>
<dbReference type="PANTHER" id="PTHR12308">
    <property type="entry name" value="ANOCTAMIN"/>
    <property type="match status" value="1"/>
</dbReference>
<evidence type="ECO:0000313" key="10">
    <source>
        <dbReference type="RefSeq" id="XP_022255479.1"/>
    </source>
</evidence>
<name>A0ABM1THX3_LIMPO</name>
<comment type="similarity">
    <text evidence="2 6">Belongs to the anoctamin family.</text>
</comment>
<dbReference type="InterPro" id="IPR049452">
    <property type="entry name" value="Anoctamin_TM"/>
</dbReference>
<comment type="subcellular location">
    <subcellularLocation>
        <location evidence="1 6">Membrane</location>
        <topology evidence="1 6">Multi-pass membrane protein</topology>
    </subcellularLocation>
</comment>
<dbReference type="InterPro" id="IPR007632">
    <property type="entry name" value="Anoctamin"/>
</dbReference>
<proteinExistence type="inferred from homology"/>
<dbReference type="Proteomes" id="UP000694941">
    <property type="component" value="Unplaced"/>
</dbReference>
<dbReference type="RefSeq" id="XP_022255479.1">
    <property type="nucleotide sequence ID" value="XM_022399771.1"/>
</dbReference>
<evidence type="ECO:0000256" key="1">
    <source>
        <dbReference type="ARBA" id="ARBA00004141"/>
    </source>
</evidence>
<organism evidence="9 10">
    <name type="scientific">Limulus polyphemus</name>
    <name type="common">Atlantic horseshoe crab</name>
    <dbReference type="NCBI Taxonomy" id="6850"/>
    <lineage>
        <taxon>Eukaryota</taxon>
        <taxon>Metazoa</taxon>
        <taxon>Ecdysozoa</taxon>
        <taxon>Arthropoda</taxon>
        <taxon>Chelicerata</taxon>
        <taxon>Merostomata</taxon>
        <taxon>Xiphosura</taxon>
        <taxon>Limulidae</taxon>
        <taxon>Limulus</taxon>
    </lineage>
</organism>
<dbReference type="GeneID" id="111088792"/>
<protein>
    <recommendedName>
        <fullName evidence="6">Anoctamin</fullName>
    </recommendedName>
</protein>
<feature type="region of interest" description="Disordered" evidence="7">
    <location>
        <begin position="43"/>
        <end position="64"/>
    </location>
</feature>
<feature type="non-terminal residue" evidence="10">
    <location>
        <position position="324"/>
    </location>
</feature>
<sequence length="324" mass="37273">MAKKLVVMLRRRKTAPPEYYDACLNGLGEDVLQIIATEKRKPEIKSTNSSDDLHRYKKKKTEEQSDISKLSHKAKFSLSIASRLIGKRLSASRQLLAAGQVWKHTVPSHDCDVVVTFPANVNETTLVWLLTKLRTRLSDVTVEVRHHRHSGVYVFYLTAPYENLLKGAEQLRLRKRLKPVFGGGMKEFVFEEQDFFENVEDSDNFFSSQERQSIVLHLLHSLRADEGDHLHCINFVEGQSVIPKCLATGIISQILPLHNSEALTRLKKTWVQAFFRYQPLDDICDYFGVKIAIYFAWLGHYTKALTIPAAFGFFLWMCYHGRDQ</sequence>
<evidence type="ECO:0000256" key="7">
    <source>
        <dbReference type="SAM" id="MobiDB-lite"/>
    </source>
</evidence>
<keyword evidence="9" id="KW-1185">Reference proteome</keyword>
<evidence type="ECO:0000256" key="5">
    <source>
        <dbReference type="ARBA" id="ARBA00023136"/>
    </source>
</evidence>
<evidence type="ECO:0000256" key="6">
    <source>
        <dbReference type="RuleBase" id="RU280814"/>
    </source>
</evidence>
<dbReference type="Pfam" id="PF04547">
    <property type="entry name" value="Anoctamin"/>
    <property type="match status" value="1"/>
</dbReference>
<evidence type="ECO:0000256" key="4">
    <source>
        <dbReference type="ARBA" id="ARBA00022989"/>
    </source>
</evidence>
<reference evidence="10" key="1">
    <citation type="submission" date="2025-08" db="UniProtKB">
        <authorList>
            <consortium name="RefSeq"/>
        </authorList>
    </citation>
    <scope>IDENTIFICATION</scope>
    <source>
        <tissue evidence="10">Muscle</tissue>
    </source>
</reference>
<evidence type="ECO:0000256" key="3">
    <source>
        <dbReference type="ARBA" id="ARBA00022692"/>
    </source>
</evidence>
<dbReference type="PANTHER" id="PTHR12308:SF51">
    <property type="entry name" value="ANOCTAMIN-8"/>
    <property type="match status" value="1"/>
</dbReference>
<evidence type="ECO:0000313" key="9">
    <source>
        <dbReference type="Proteomes" id="UP000694941"/>
    </source>
</evidence>
<evidence type="ECO:0000259" key="8">
    <source>
        <dbReference type="Pfam" id="PF04547"/>
    </source>
</evidence>
<accession>A0ABM1THX3</accession>
<feature type="domain" description="Anoctamin transmembrane" evidence="8">
    <location>
        <begin position="283"/>
        <end position="319"/>
    </location>
</feature>
<keyword evidence="5" id="KW-0472">Membrane</keyword>
<keyword evidence="3" id="KW-0812">Transmembrane</keyword>